<comment type="subcellular location">
    <subcellularLocation>
        <location evidence="1">Cell membrane</location>
    </subcellularLocation>
</comment>
<dbReference type="InterPro" id="IPR036179">
    <property type="entry name" value="Ig-like_dom_sf"/>
</dbReference>
<sequence length="356" mass="41283">MVRSPNSHLENRMITLWGKRESFSFWLLILVLFPFREIQAEYHWNEVKFTAVSTDRSLLDFTGIAVIDDIQWISYYKLNHQIAVKVDWISDVLGTDFIEEMCHLIKSHERDAVSLIHFLTGNDTKTERNNTMQYILGCELDDDIKLNSKIRIGLDGETMIEFDEHQRHWVVQSPRAENLKPIVESLFWTNLRKRYVKQYCVDVVQKVIQNSTMKENMPPEVVVSRHDSPNGTITFSCLVTGFYPKFIMLIWKKANEQAIWGKESSSGTLPNADGTFYLRITLELPVGDSGAGYTCVVEHRELKKTTIYPVPGKPHKRKPWVMVLSILPVFILVLSCALITWKKREDSYPGTYFICI</sequence>
<dbReference type="FunFam" id="3.30.500.10:FF:000003">
    <property type="entry name" value="IgG receptor FcRn large subunit p51"/>
    <property type="match status" value="1"/>
</dbReference>
<dbReference type="PANTHER" id="PTHR16675:SF67">
    <property type="entry name" value="IG-LIKE DOMAIN-CONTAINING PROTEIN"/>
    <property type="match status" value="1"/>
</dbReference>
<reference evidence="9" key="1">
    <citation type="submission" date="2014-11" db="EMBL/GenBank/DDBJ databases">
        <title>The UT family of MHC class I loci unique to non-eutherian mammals have limited polymorphism and tissue specific patterns of expression in the opossum.</title>
        <authorList>
            <person name="Krasnec K.V."/>
            <person name="Papenfuss A.T."/>
            <person name="Miller R.D."/>
        </authorList>
    </citation>
    <scope>NUCLEOTIDE SEQUENCE</scope>
</reference>
<dbReference type="OrthoDB" id="8890485at2759"/>
<gene>
    <name evidence="9" type="primary">Modo-UT9</name>
</gene>
<keyword evidence="7" id="KW-1133">Transmembrane helix</keyword>
<evidence type="ECO:0000256" key="4">
    <source>
        <dbReference type="ARBA" id="ARBA00023136"/>
    </source>
</evidence>
<dbReference type="InterPro" id="IPR007110">
    <property type="entry name" value="Ig-like_dom"/>
</dbReference>
<keyword evidence="5" id="KW-1015">Disulfide bond</keyword>
<evidence type="ECO:0000259" key="8">
    <source>
        <dbReference type="PROSITE" id="PS50835"/>
    </source>
</evidence>
<evidence type="ECO:0000256" key="7">
    <source>
        <dbReference type="SAM" id="Phobius"/>
    </source>
</evidence>
<dbReference type="PROSITE" id="PS50835">
    <property type="entry name" value="IG_LIKE"/>
    <property type="match status" value="1"/>
</dbReference>
<keyword evidence="6" id="KW-0325">Glycoprotein</keyword>
<dbReference type="InterPro" id="IPR011162">
    <property type="entry name" value="MHC_I/II-like_Ag-recog"/>
</dbReference>
<protein>
    <submittedName>
        <fullName evidence="9">MHC class I antigen</fullName>
    </submittedName>
</protein>
<dbReference type="Gene3D" id="2.60.40.10">
    <property type="entry name" value="Immunoglobulins"/>
    <property type="match status" value="1"/>
</dbReference>
<evidence type="ECO:0000256" key="2">
    <source>
        <dbReference type="ARBA" id="ARBA00022475"/>
    </source>
</evidence>
<dbReference type="SUPFAM" id="SSF54452">
    <property type="entry name" value="MHC antigen-recognition domain"/>
    <property type="match status" value="1"/>
</dbReference>
<dbReference type="GO" id="GO:0005886">
    <property type="term" value="C:plasma membrane"/>
    <property type="evidence" value="ECO:0007669"/>
    <property type="project" value="UniProtKB-SubCell"/>
</dbReference>
<dbReference type="InterPro" id="IPR003597">
    <property type="entry name" value="Ig_C1-set"/>
</dbReference>
<evidence type="ECO:0000256" key="3">
    <source>
        <dbReference type="ARBA" id="ARBA00022729"/>
    </source>
</evidence>
<dbReference type="Pfam" id="PF07654">
    <property type="entry name" value="C1-set"/>
    <property type="match status" value="1"/>
</dbReference>
<organism evidence="9">
    <name type="scientific">Monodelphis domestica</name>
    <name type="common">Gray short-tailed opossum</name>
    <dbReference type="NCBI Taxonomy" id="13616"/>
    <lineage>
        <taxon>Eukaryota</taxon>
        <taxon>Metazoa</taxon>
        <taxon>Chordata</taxon>
        <taxon>Craniata</taxon>
        <taxon>Vertebrata</taxon>
        <taxon>Euteleostomi</taxon>
        <taxon>Mammalia</taxon>
        <taxon>Metatheria</taxon>
        <taxon>Didelphimorphia</taxon>
        <taxon>Didelphidae</taxon>
        <taxon>Monodelphis</taxon>
    </lineage>
</organism>
<keyword evidence="3" id="KW-0732">Signal</keyword>
<keyword evidence="7" id="KW-0812">Transmembrane</keyword>
<dbReference type="PANTHER" id="PTHR16675">
    <property type="entry name" value="MHC CLASS I-RELATED"/>
    <property type="match status" value="1"/>
</dbReference>
<keyword evidence="2" id="KW-1003">Cell membrane</keyword>
<dbReference type="RefSeq" id="NP_001311360.1">
    <property type="nucleotide sequence ID" value="NM_001324431.1"/>
</dbReference>
<dbReference type="InterPro" id="IPR037055">
    <property type="entry name" value="MHC_I-like_Ag-recog_sf"/>
</dbReference>
<dbReference type="EMBL" id="KP125502">
    <property type="protein sequence ID" value="AJT46732.1"/>
    <property type="molecule type" value="mRNA"/>
</dbReference>
<evidence type="ECO:0000313" key="9">
    <source>
        <dbReference type="EMBL" id="AJT46732.1"/>
    </source>
</evidence>
<name>A0A0D4CD49_MONDO</name>
<dbReference type="SMART" id="SM00407">
    <property type="entry name" value="IGc1"/>
    <property type="match status" value="1"/>
</dbReference>
<feature type="domain" description="Ig-like" evidence="8">
    <location>
        <begin position="219"/>
        <end position="306"/>
    </location>
</feature>
<proteinExistence type="evidence at transcript level"/>
<dbReference type="Gene3D" id="3.30.500.10">
    <property type="entry name" value="MHC class I-like antigen recognition-like"/>
    <property type="match status" value="1"/>
</dbReference>
<dbReference type="FunFam" id="2.60.40.10:FF:002056">
    <property type="entry name" value="MHC class I antigen"/>
    <property type="match status" value="1"/>
</dbReference>
<keyword evidence="4 7" id="KW-0472">Membrane</keyword>
<dbReference type="AlphaFoldDB" id="A0A0D4CD49"/>
<evidence type="ECO:0000256" key="5">
    <source>
        <dbReference type="ARBA" id="ARBA00023157"/>
    </source>
</evidence>
<evidence type="ECO:0000256" key="6">
    <source>
        <dbReference type="ARBA" id="ARBA00023180"/>
    </source>
</evidence>
<dbReference type="KEGG" id="mdo:103093918"/>
<dbReference type="Pfam" id="PF00129">
    <property type="entry name" value="MHC_I"/>
    <property type="match status" value="1"/>
</dbReference>
<dbReference type="GeneID" id="103093918"/>
<dbReference type="SUPFAM" id="SSF48726">
    <property type="entry name" value="Immunoglobulin"/>
    <property type="match status" value="1"/>
</dbReference>
<accession>A0A0D4CD49</accession>
<dbReference type="InterPro" id="IPR011161">
    <property type="entry name" value="MHC_I-like_Ag-recog"/>
</dbReference>
<feature type="transmembrane region" description="Helical" evidence="7">
    <location>
        <begin position="320"/>
        <end position="341"/>
    </location>
</feature>
<dbReference type="InterPro" id="IPR050208">
    <property type="entry name" value="MHC_class-I_related"/>
</dbReference>
<evidence type="ECO:0000256" key="1">
    <source>
        <dbReference type="ARBA" id="ARBA00004236"/>
    </source>
</evidence>
<dbReference type="InterPro" id="IPR013783">
    <property type="entry name" value="Ig-like_fold"/>
</dbReference>